<dbReference type="FunCoup" id="G3ANY8">
    <property type="interactions" value="24"/>
</dbReference>
<gene>
    <name evidence="1" type="ORF">SPAPADRAFT_139735</name>
</gene>
<protein>
    <submittedName>
        <fullName evidence="1">Uncharacterized protein</fullName>
    </submittedName>
</protein>
<dbReference type="STRING" id="619300.G3ANY8"/>
<dbReference type="InterPro" id="IPR024645">
    <property type="entry name" value="Mitochondr_Som1"/>
</dbReference>
<proteinExistence type="predicted"/>
<dbReference type="EMBL" id="GL996502">
    <property type="protein sequence ID" value="EGW32613.1"/>
    <property type="molecule type" value="Genomic_DNA"/>
</dbReference>
<dbReference type="GO" id="GO:0042720">
    <property type="term" value="C:mitochondrial inner membrane peptidase complex"/>
    <property type="evidence" value="ECO:0007669"/>
    <property type="project" value="InterPro"/>
</dbReference>
<dbReference type="OrthoDB" id="3983163at2759"/>
<reference evidence="1 2" key="1">
    <citation type="journal article" date="2011" name="Proc. Natl. Acad. Sci. U.S.A.">
        <title>Comparative genomics of xylose-fermenting fungi for enhanced biofuel production.</title>
        <authorList>
            <person name="Wohlbach D.J."/>
            <person name="Kuo A."/>
            <person name="Sato T.K."/>
            <person name="Potts K.M."/>
            <person name="Salamov A.A."/>
            <person name="LaButti K.M."/>
            <person name="Sun H."/>
            <person name="Clum A."/>
            <person name="Pangilinan J.L."/>
            <person name="Lindquist E.A."/>
            <person name="Lucas S."/>
            <person name="Lapidus A."/>
            <person name="Jin M."/>
            <person name="Gunawan C."/>
            <person name="Balan V."/>
            <person name="Dale B.E."/>
            <person name="Jeffries T.W."/>
            <person name="Zinkel R."/>
            <person name="Barry K.W."/>
            <person name="Grigoriev I.V."/>
            <person name="Gasch A.P."/>
        </authorList>
    </citation>
    <scope>NUCLEOTIDE SEQUENCE [LARGE SCALE GENOMIC DNA]</scope>
    <source>
        <strain evidence="2">NRRL Y-27907 / 11-Y1</strain>
    </source>
</reference>
<keyword evidence="2" id="KW-1185">Reference proteome</keyword>
<dbReference type="OMA" id="TQHECTF"/>
<dbReference type="Pfam" id="PF11093">
    <property type="entry name" value="Mitochondr_Som1"/>
    <property type="match status" value="1"/>
</dbReference>
<dbReference type="InParanoid" id="G3ANY8"/>
<accession>G3ANY8</accession>
<organism evidence="2">
    <name type="scientific">Spathaspora passalidarum (strain NRRL Y-27907 / 11-Y1)</name>
    <dbReference type="NCBI Taxonomy" id="619300"/>
    <lineage>
        <taxon>Eukaryota</taxon>
        <taxon>Fungi</taxon>
        <taxon>Dikarya</taxon>
        <taxon>Ascomycota</taxon>
        <taxon>Saccharomycotina</taxon>
        <taxon>Pichiomycetes</taxon>
        <taxon>Debaryomycetaceae</taxon>
        <taxon>Spathaspora</taxon>
    </lineage>
</organism>
<evidence type="ECO:0000313" key="1">
    <source>
        <dbReference type="EMBL" id="EGW32613.1"/>
    </source>
</evidence>
<sequence>MAPPIPVYSANEIKGQYSEQLNNPEKYECQLKSLTQHECTFRPASLDGSRPLEIICLPFKRIFQRCLIPKTIKKDGQKVVVKNWVNIEITNSETNQDLFDPNSKYAGDVKDFMSTEHELKKFLEQEAEGHL</sequence>
<dbReference type="AlphaFoldDB" id="G3ANY8"/>
<dbReference type="KEGG" id="spaa:SPAPADRAFT_139735"/>
<dbReference type="HOGENOM" id="CLU_160156_0_0_1"/>
<dbReference type="GeneID" id="18870233"/>
<dbReference type="Proteomes" id="UP000000709">
    <property type="component" value="Unassembled WGS sequence"/>
</dbReference>
<dbReference type="eggNOG" id="ENOG502SBH3">
    <property type="taxonomic scope" value="Eukaryota"/>
</dbReference>
<name>G3ANY8_SPAPN</name>
<evidence type="ECO:0000313" key="2">
    <source>
        <dbReference type="Proteomes" id="UP000000709"/>
    </source>
</evidence>
<dbReference type="RefSeq" id="XP_007375889.1">
    <property type="nucleotide sequence ID" value="XM_007375827.1"/>
</dbReference>